<feature type="binding site" evidence="19">
    <location>
        <position position="255"/>
    </location>
    <ligand>
        <name>Ca(2+)</name>
        <dbReference type="ChEBI" id="CHEBI:29108"/>
        <label>2</label>
    </ligand>
</feature>
<evidence type="ECO:0000256" key="15">
    <source>
        <dbReference type="ARBA" id="ARBA00023180"/>
    </source>
</evidence>
<feature type="binding site" evidence="19">
    <location>
        <position position="92"/>
    </location>
    <ligand>
        <name>Ca(2+)</name>
        <dbReference type="ChEBI" id="CHEBI:29108"/>
        <label>1</label>
    </ligand>
</feature>
<dbReference type="InterPro" id="IPR002016">
    <property type="entry name" value="Haem_peroxidase"/>
</dbReference>
<feature type="signal peptide" evidence="22">
    <location>
        <begin position="1"/>
        <end position="26"/>
    </location>
</feature>
<protein>
    <recommendedName>
        <fullName evidence="5 22">Peroxidase</fullName>
        <ecNumber evidence="5 22">1.11.1.7</ecNumber>
    </recommendedName>
</protein>
<keyword evidence="16 22" id="KW-0376">Hydrogen peroxide</keyword>
<keyword evidence="14 21" id="KW-1015">Disulfide bond</keyword>
<organism evidence="24 25">
    <name type="scientific">Rosa chinensis</name>
    <name type="common">China rose</name>
    <dbReference type="NCBI Taxonomy" id="74649"/>
    <lineage>
        <taxon>Eukaryota</taxon>
        <taxon>Viridiplantae</taxon>
        <taxon>Streptophyta</taxon>
        <taxon>Embryophyta</taxon>
        <taxon>Tracheophyta</taxon>
        <taxon>Spermatophyta</taxon>
        <taxon>Magnoliopsida</taxon>
        <taxon>eudicotyledons</taxon>
        <taxon>Gunneridae</taxon>
        <taxon>Pentapetalae</taxon>
        <taxon>rosids</taxon>
        <taxon>fabids</taxon>
        <taxon>Rosales</taxon>
        <taxon>Rosaceae</taxon>
        <taxon>Rosoideae</taxon>
        <taxon>Rosoideae incertae sedis</taxon>
        <taxon>Rosa</taxon>
    </lineage>
</organism>
<dbReference type="InterPro" id="IPR019794">
    <property type="entry name" value="Peroxidases_AS"/>
</dbReference>
<dbReference type="PROSITE" id="PS50873">
    <property type="entry name" value="PEROXIDASE_4"/>
    <property type="match status" value="1"/>
</dbReference>
<evidence type="ECO:0000256" key="19">
    <source>
        <dbReference type="PIRSR" id="PIRSR600823-3"/>
    </source>
</evidence>
<keyword evidence="11 19" id="KW-0106">Calcium</keyword>
<dbReference type="InterPro" id="IPR019793">
    <property type="entry name" value="Peroxidases_heam-ligand_BS"/>
</dbReference>
<dbReference type="PROSITE" id="PS00436">
    <property type="entry name" value="PEROXIDASE_2"/>
    <property type="match status" value="1"/>
</dbReference>
<evidence type="ECO:0000256" key="14">
    <source>
        <dbReference type="ARBA" id="ARBA00023157"/>
    </source>
</evidence>
<proteinExistence type="inferred from homology"/>
<feature type="chain" id="PRO_5015020342" description="Peroxidase" evidence="22">
    <location>
        <begin position="27"/>
        <end position="337"/>
    </location>
</feature>
<evidence type="ECO:0000256" key="18">
    <source>
        <dbReference type="PIRSR" id="PIRSR600823-2"/>
    </source>
</evidence>
<feature type="binding site" evidence="19">
    <location>
        <position position="263"/>
    </location>
    <ligand>
        <name>Ca(2+)</name>
        <dbReference type="ChEBI" id="CHEBI:29108"/>
        <label>2</label>
    </ligand>
</feature>
<comment type="function">
    <text evidence="2">Removal of H(2)O(2), oxidation of toxic reductants, biosynthesis and degradation of lignin, suberization, auxin catabolism, response to environmental stresses such as wounding, pathogen attack and oxidative stress. These functions might be dependent on each isozyme/isoform in each plant tissue.</text>
</comment>
<feature type="disulfide bond" evidence="21">
    <location>
        <begin position="51"/>
        <end position="127"/>
    </location>
</feature>
<comment type="caution">
    <text evidence="24">The sequence shown here is derived from an EMBL/GenBank/DDBJ whole genome shotgun (WGS) entry which is preliminary data.</text>
</comment>
<accession>A0A2P6Q7Z3</accession>
<feature type="disulfide bond" evidence="21">
    <location>
        <begin position="84"/>
        <end position="89"/>
    </location>
</feature>
<dbReference type="Gene3D" id="1.10.420.10">
    <property type="entry name" value="Peroxidase, domain 2"/>
    <property type="match status" value="1"/>
</dbReference>
<feature type="binding site" evidence="19">
    <location>
        <position position="258"/>
    </location>
    <ligand>
        <name>Ca(2+)</name>
        <dbReference type="ChEBI" id="CHEBI:29108"/>
        <label>2</label>
    </ligand>
</feature>
<evidence type="ECO:0000256" key="11">
    <source>
        <dbReference type="ARBA" id="ARBA00022837"/>
    </source>
</evidence>
<evidence type="ECO:0000256" key="5">
    <source>
        <dbReference type="ARBA" id="ARBA00012313"/>
    </source>
</evidence>
<dbReference type="FunFam" id="1.10.420.10:FF:000001">
    <property type="entry name" value="Peroxidase"/>
    <property type="match status" value="1"/>
</dbReference>
<dbReference type="GO" id="GO:0140825">
    <property type="term" value="F:lactoperoxidase activity"/>
    <property type="evidence" value="ECO:0007669"/>
    <property type="project" value="UniProtKB-EC"/>
</dbReference>
<evidence type="ECO:0000256" key="13">
    <source>
        <dbReference type="ARBA" id="ARBA00023004"/>
    </source>
</evidence>
<comment type="cofactor">
    <cofactor evidence="19 22">
        <name>Ca(2+)</name>
        <dbReference type="ChEBI" id="CHEBI:29108"/>
    </cofactor>
    <text evidence="19 22">Binds 2 calcium ions per subunit.</text>
</comment>
<dbReference type="Gramene" id="PRQ30301">
    <property type="protein sequence ID" value="PRQ30301"/>
    <property type="gene ID" value="RchiOBHm_Chr5g0023121"/>
</dbReference>
<feature type="active site" description="Proton acceptor" evidence="17">
    <location>
        <position position="82"/>
    </location>
</feature>
<dbReference type="CDD" id="cd00693">
    <property type="entry name" value="secretory_peroxidase"/>
    <property type="match status" value="1"/>
</dbReference>
<dbReference type="Pfam" id="PF00141">
    <property type="entry name" value="peroxidase"/>
    <property type="match status" value="1"/>
</dbReference>
<evidence type="ECO:0000256" key="7">
    <source>
        <dbReference type="ARBA" id="ARBA00022559"/>
    </source>
</evidence>
<dbReference type="AlphaFoldDB" id="A0A2P6Q7Z3"/>
<dbReference type="PRINTS" id="PR00458">
    <property type="entry name" value="PEROXIDASE"/>
</dbReference>
<evidence type="ECO:0000256" key="22">
    <source>
        <dbReference type="RuleBase" id="RU362060"/>
    </source>
</evidence>
<comment type="catalytic activity">
    <reaction evidence="1 22">
        <text>2 a phenolic donor + H2O2 = 2 a phenolic radical donor + 2 H2O</text>
        <dbReference type="Rhea" id="RHEA:56136"/>
        <dbReference type="ChEBI" id="CHEBI:15377"/>
        <dbReference type="ChEBI" id="CHEBI:16240"/>
        <dbReference type="ChEBI" id="CHEBI:139520"/>
        <dbReference type="ChEBI" id="CHEBI:139521"/>
        <dbReference type="EC" id="1.11.1.7"/>
    </reaction>
</comment>
<sequence length="337" mass="37384">MKMGISTLFALLVLTLELFMSINASAAKPVKATAQVPAEALLSFSHYMKTCPQAEGIIQQKVVDWLEKDFTLAASIIRLHFHDCVVRGCDASILLNHRGSERRAFASYTLRGFQVIDDIKAELERQCPKTVSCADILTAATRDATIMAGGPFWEVPFGRRDGKISIAREADEKVPQGHENITALIQLFREKGLNMLDLVALSGAHTIGRSTCLAFKQRLANFNGTRKPDPSLNSMYLNNFLKKKCQKDSDFVFLDAITPKTFDTQYYTNLHKKLGLLSTDQLLKSDMRTGPFVDALGSQPSLFESQFAASMVKLGNVQVLTRPNEGEIRVNCNFVNA</sequence>
<evidence type="ECO:0000256" key="20">
    <source>
        <dbReference type="PIRSR" id="PIRSR600823-4"/>
    </source>
</evidence>
<dbReference type="GO" id="GO:0005576">
    <property type="term" value="C:extracellular region"/>
    <property type="evidence" value="ECO:0007669"/>
    <property type="project" value="UniProtKB-SubCell"/>
</dbReference>
<evidence type="ECO:0000256" key="4">
    <source>
        <dbReference type="ARBA" id="ARBA00006873"/>
    </source>
</evidence>
<keyword evidence="10 22" id="KW-0732">Signal</keyword>
<evidence type="ECO:0000313" key="25">
    <source>
        <dbReference type="Proteomes" id="UP000238479"/>
    </source>
</evidence>
<feature type="binding site" evidence="19">
    <location>
        <position position="206"/>
    </location>
    <ligand>
        <name>Ca(2+)</name>
        <dbReference type="ChEBI" id="CHEBI:29108"/>
        <label>2</label>
    </ligand>
</feature>
<keyword evidence="9 19" id="KW-0479">Metal-binding</keyword>
<keyword evidence="12 22" id="KW-0560">Oxidoreductase</keyword>
<evidence type="ECO:0000256" key="10">
    <source>
        <dbReference type="ARBA" id="ARBA00022729"/>
    </source>
</evidence>
<dbReference type="GO" id="GO:0046872">
    <property type="term" value="F:metal ion binding"/>
    <property type="evidence" value="ECO:0007669"/>
    <property type="project" value="UniProtKB-UniRule"/>
</dbReference>
<feature type="binding site" evidence="18">
    <location>
        <position position="175"/>
    </location>
    <ligand>
        <name>substrate</name>
    </ligand>
</feature>
<keyword evidence="13 19" id="KW-0408">Iron</keyword>
<keyword evidence="7 22" id="KW-0575">Peroxidase</keyword>
<gene>
    <name evidence="24" type="ORF">RchiOBHm_Chr5g0023121</name>
</gene>
<dbReference type="OMA" id="GIIQQKV"/>
<dbReference type="Gene3D" id="1.10.520.10">
    <property type="match status" value="1"/>
</dbReference>
<dbReference type="InterPro" id="IPR010255">
    <property type="entry name" value="Haem_peroxidase_sf"/>
</dbReference>
<feature type="binding site" evidence="19">
    <location>
        <position position="101"/>
    </location>
    <ligand>
        <name>Ca(2+)</name>
        <dbReference type="ChEBI" id="CHEBI:29108"/>
        <label>1</label>
    </ligand>
</feature>
<feature type="site" description="Transition state stabilizer" evidence="20">
    <location>
        <position position="78"/>
    </location>
</feature>
<evidence type="ECO:0000256" key="12">
    <source>
        <dbReference type="ARBA" id="ARBA00023002"/>
    </source>
</evidence>
<feature type="binding site" description="axial binding residue" evidence="19">
    <location>
        <position position="205"/>
    </location>
    <ligand>
        <name>heme b</name>
        <dbReference type="ChEBI" id="CHEBI:60344"/>
    </ligand>
    <ligandPart>
        <name>Fe</name>
        <dbReference type="ChEBI" id="CHEBI:18248"/>
    </ligandPart>
</feature>
<reference evidence="24 25" key="1">
    <citation type="journal article" date="2018" name="Nat. Genet.">
        <title>The Rosa genome provides new insights in the design of modern roses.</title>
        <authorList>
            <person name="Bendahmane M."/>
        </authorList>
    </citation>
    <scope>NUCLEOTIDE SEQUENCE [LARGE SCALE GENOMIC DNA]</scope>
    <source>
        <strain evidence="25">cv. Old Blush</strain>
    </source>
</reference>
<evidence type="ECO:0000256" key="6">
    <source>
        <dbReference type="ARBA" id="ARBA00022525"/>
    </source>
</evidence>
<dbReference type="InterPro" id="IPR033905">
    <property type="entry name" value="Secretory_peroxidase"/>
</dbReference>
<keyword evidence="6 22" id="KW-0964">Secreted</keyword>
<evidence type="ECO:0000313" key="24">
    <source>
        <dbReference type="EMBL" id="PRQ30301.1"/>
    </source>
</evidence>
<name>A0A2P6Q7Z3_ROSCH</name>
<dbReference type="Proteomes" id="UP000238479">
    <property type="component" value="Chromosome 5"/>
</dbReference>
<feature type="binding site" evidence="19">
    <location>
        <position position="83"/>
    </location>
    <ligand>
        <name>Ca(2+)</name>
        <dbReference type="ChEBI" id="CHEBI:29108"/>
        <label>1</label>
    </ligand>
</feature>
<dbReference type="PRINTS" id="PR00461">
    <property type="entry name" value="PLPEROXIDASE"/>
</dbReference>
<comment type="cofactor">
    <cofactor evidence="19 22">
        <name>heme b</name>
        <dbReference type="ChEBI" id="CHEBI:60344"/>
    </cofactor>
    <text evidence="19 22">Binds 1 heme b (iron(II)-protoporphyrin IX) group per subunit.</text>
</comment>
<dbReference type="EC" id="1.11.1.7" evidence="5 22"/>
<dbReference type="PROSITE" id="PS00435">
    <property type="entry name" value="PEROXIDASE_1"/>
    <property type="match status" value="1"/>
</dbReference>
<feature type="binding site" evidence="19">
    <location>
        <position position="86"/>
    </location>
    <ligand>
        <name>Ca(2+)</name>
        <dbReference type="ChEBI" id="CHEBI:29108"/>
        <label>1</label>
    </ligand>
</feature>
<evidence type="ECO:0000256" key="3">
    <source>
        <dbReference type="ARBA" id="ARBA00004613"/>
    </source>
</evidence>
<keyword evidence="25" id="KW-1185">Reference proteome</keyword>
<feature type="binding site" evidence="19">
    <location>
        <position position="90"/>
    </location>
    <ligand>
        <name>Ca(2+)</name>
        <dbReference type="ChEBI" id="CHEBI:29108"/>
        <label>1</label>
    </ligand>
</feature>
<dbReference type="STRING" id="74649.A0A2P6Q7Z3"/>
<dbReference type="InterPro" id="IPR000823">
    <property type="entry name" value="Peroxidase_pln"/>
</dbReference>
<dbReference type="PANTHER" id="PTHR31517">
    <property type="match status" value="1"/>
</dbReference>
<evidence type="ECO:0000256" key="8">
    <source>
        <dbReference type="ARBA" id="ARBA00022617"/>
    </source>
</evidence>
<dbReference type="SMR" id="A0A2P6Q7Z3"/>
<comment type="similarity">
    <text evidence="22">Belongs to the peroxidase family. Classical plant (class III) peroxidase subfamily.</text>
</comment>
<keyword evidence="8 22" id="KW-0349">Heme</keyword>
<feature type="domain" description="Plant heme peroxidase family profile" evidence="23">
    <location>
        <begin position="41"/>
        <end position="336"/>
    </location>
</feature>
<dbReference type="GO" id="GO:0042744">
    <property type="term" value="P:hydrogen peroxide catabolic process"/>
    <property type="evidence" value="ECO:0007669"/>
    <property type="project" value="UniProtKB-KW"/>
</dbReference>
<evidence type="ECO:0000256" key="16">
    <source>
        <dbReference type="ARBA" id="ARBA00023324"/>
    </source>
</evidence>
<feature type="disulfide bond" evidence="21">
    <location>
        <begin position="133"/>
        <end position="332"/>
    </location>
</feature>
<dbReference type="FunFam" id="1.10.520.10:FF:000006">
    <property type="entry name" value="Peroxidase"/>
    <property type="match status" value="1"/>
</dbReference>
<dbReference type="EMBL" id="PDCK01000043">
    <property type="protein sequence ID" value="PRQ30301.1"/>
    <property type="molecule type" value="Genomic_DNA"/>
</dbReference>
<dbReference type="PANTHER" id="PTHR31517:SF17">
    <property type="entry name" value="PEROXIDASE 6"/>
    <property type="match status" value="1"/>
</dbReference>
<feature type="disulfide bond" evidence="21">
    <location>
        <begin position="212"/>
        <end position="245"/>
    </location>
</feature>
<dbReference type="GO" id="GO:0006979">
    <property type="term" value="P:response to oxidative stress"/>
    <property type="evidence" value="ECO:0007669"/>
    <property type="project" value="UniProtKB-UniRule"/>
</dbReference>
<keyword evidence="15" id="KW-0325">Glycoprotein</keyword>
<feature type="binding site" evidence="19">
    <location>
        <position position="88"/>
    </location>
    <ligand>
        <name>Ca(2+)</name>
        <dbReference type="ChEBI" id="CHEBI:29108"/>
        <label>1</label>
    </ligand>
</feature>
<dbReference type="GO" id="GO:0020037">
    <property type="term" value="F:heme binding"/>
    <property type="evidence" value="ECO:0007669"/>
    <property type="project" value="UniProtKB-UniRule"/>
</dbReference>
<evidence type="ECO:0000256" key="2">
    <source>
        <dbReference type="ARBA" id="ARBA00002322"/>
    </source>
</evidence>
<comment type="similarity">
    <text evidence="4">Belongs to the peroxidase family. Ascorbate peroxidase subfamily.</text>
</comment>
<dbReference type="SUPFAM" id="SSF48113">
    <property type="entry name" value="Heme-dependent peroxidases"/>
    <property type="match status" value="1"/>
</dbReference>
<evidence type="ECO:0000256" key="17">
    <source>
        <dbReference type="PIRSR" id="PIRSR600823-1"/>
    </source>
</evidence>
<evidence type="ECO:0000256" key="9">
    <source>
        <dbReference type="ARBA" id="ARBA00022723"/>
    </source>
</evidence>
<evidence type="ECO:0000259" key="23">
    <source>
        <dbReference type="PROSITE" id="PS50873"/>
    </source>
</evidence>
<evidence type="ECO:0000256" key="1">
    <source>
        <dbReference type="ARBA" id="ARBA00000189"/>
    </source>
</evidence>
<comment type="subcellular location">
    <subcellularLocation>
        <location evidence="3 22">Secreted</location>
    </subcellularLocation>
</comment>
<evidence type="ECO:0000256" key="21">
    <source>
        <dbReference type="PIRSR" id="PIRSR600823-5"/>
    </source>
</evidence>